<name>A0ABS5ZC64_9GAMM</name>
<gene>
    <name evidence="1" type="ORF">KCG35_10975</name>
</gene>
<accession>A0ABS5ZC64</accession>
<sequence length="269" mass="30935">MLMDVPVSLQRKCLSDTNPQWWLTPNLNNVCPEINFACCEPFQVISEKELTKFIDIINKNKSKAVQYSRSFTIRGIPEIDEILGCSNLEMILSKIVGIELKMHPIKVEHSHVNLQAKNEESAVDDWHLDYVPFVFVILLEKSGKETVGVNSGRLCTKDFGDFSMKPGEGILLQGSHVLHKAEMCEEGSRTSLVISLVPKNIELYDCTMVYKHRPTYDEQSIFYDFISYRMANIKEMGQNILSSYHSDENIKFWISRIRDECMIIENCLI</sequence>
<dbReference type="PANTHER" id="PTHR41677:SF1">
    <property type="entry name" value="FE2OG DIOXYGENASE DOMAIN-CONTAINING PROTEIN"/>
    <property type="match status" value="1"/>
</dbReference>
<evidence type="ECO:0000313" key="1">
    <source>
        <dbReference type="EMBL" id="MBU2711584.1"/>
    </source>
</evidence>
<comment type="caution">
    <text evidence="1">The sequence shown here is derived from an EMBL/GenBank/DDBJ whole genome shotgun (WGS) entry which is preliminary data.</text>
</comment>
<keyword evidence="2" id="KW-1185">Reference proteome</keyword>
<evidence type="ECO:0000313" key="2">
    <source>
        <dbReference type="Proteomes" id="UP000690515"/>
    </source>
</evidence>
<dbReference type="Proteomes" id="UP000690515">
    <property type="component" value="Unassembled WGS sequence"/>
</dbReference>
<organism evidence="1 2">
    <name type="scientific">Zooshikella harenae</name>
    <dbReference type="NCBI Taxonomy" id="2827238"/>
    <lineage>
        <taxon>Bacteria</taxon>
        <taxon>Pseudomonadati</taxon>
        <taxon>Pseudomonadota</taxon>
        <taxon>Gammaproteobacteria</taxon>
        <taxon>Oceanospirillales</taxon>
        <taxon>Zooshikellaceae</taxon>
        <taxon>Zooshikella</taxon>
    </lineage>
</organism>
<proteinExistence type="predicted"/>
<dbReference type="PANTHER" id="PTHR41677">
    <property type="entry name" value="YALI0B19030P"/>
    <property type="match status" value="1"/>
</dbReference>
<evidence type="ECO:0008006" key="3">
    <source>
        <dbReference type="Google" id="ProtNLM"/>
    </source>
</evidence>
<dbReference type="EMBL" id="JAGSOY010000022">
    <property type="protein sequence ID" value="MBU2711584.1"/>
    <property type="molecule type" value="Genomic_DNA"/>
</dbReference>
<reference evidence="1 2" key="1">
    <citation type="submission" date="2021-04" db="EMBL/GenBank/DDBJ databases">
        <authorList>
            <person name="Pira H."/>
            <person name="Risdian C."/>
            <person name="Wink J."/>
        </authorList>
    </citation>
    <scope>NUCLEOTIDE SEQUENCE [LARGE SCALE GENOMIC DNA]</scope>
    <source>
        <strain evidence="1 2">WH53</strain>
    </source>
</reference>
<protein>
    <recommendedName>
        <fullName evidence="3">Fe2OG dioxygenase domain-containing protein</fullName>
    </recommendedName>
</protein>
<dbReference type="RefSeq" id="WP_215819744.1">
    <property type="nucleotide sequence ID" value="NZ_JAGSOY010000022.1"/>
</dbReference>